<dbReference type="EC" id="2.1.1.-" evidence="6"/>
<evidence type="ECO:0000256" key="2">
    <source>
        <dbReference type="ARBA" id="ARBA00022490"/>
    </source>
</evidence>
<dbReference type="Gene3D" id="3.40.50.150">
    <property type="entry name" value="Vaccinia Virus protein VP39"/>
    <property type="match status" value="1"/>
</dbReference>
<keyword evidence="3 6" id="KW-0489">Methyltransferase</keyword>
<dbReference type="GO" id="GO:0008276">
    <property type="term" value="F:protein methyltransferase activity"/>
    <property type="evidence" value="ECO:0007669"/>
    <property type="project" value="UniProtKB-UniRule"/>
</dbReference>
<dbReference type="PIRSF" id="PIRSF000401">
    <property type="entry name" value="RPL11_MTase"/>
    <property type="match status" value="1"/>
</dbReference>
<dbReference type="GO" id="GO:0032259">
    <property type="term" value="P:methylation"/>
    <property type="evidence" value="ECO:0007669"/>
    <property type="project" value="UniProtKB-KW"/>
</dbReference>
<protein>
    <recommendedName>
        <fullName evidence="6">Ribosomal protein L11 methyltransferase</fullName>
        <shortName evidence="6">L11 Mtase</shortName>
        <ecNumber evidence="6">2.1.1.-</ecNumber>
    </recommendedName>
</protein>
<evidence type="ECO:0000256" key="3">
    <source>
        <dbReference type="ARBA" id="ARBA00022603"/>
    </source>
</evidence>
<dbReference type="AlphaFoldDB" id="A0A7L4UNW6"/>
<keyword evidence="2 6" id="KW-0963">Cytoplasm</keyword>
<keyword evidence="5 6" id="KW-0949">S-adenosyl-L-methionine</keyword>
<evidence type="ECO:0000256" key="4">
    <source>
        <dbReference type="ARBA" id="ARBA00022679"/>
    </source>
</evidence>
<sequence length="276" mass="31474">MEYIVVSFTNHKIKKETNEILIAYLNEMGYEGFEEHLSGVDAYITASDFNKEALDELKQSVPTLSFDYKWRKLEDKNWNQLWEENYKPVIIADKLLVRSTFHESIPNIPYEIIINPQMSFGTGHHETTSLMLEALLKMDLTAKKVLDVGYGTGILSLFVAKQGANVVGVDIDSNAYENAFENQKLNKVEGRFSILKGTIDNVDEKPFDIILANINRNVLLQDMHKYASRLHDDGVLLLSGFLEQDVPKLEEAIEKSALTNCEKTVLNEWVLLSVRK</sequence>
<keyword evidence="8" id="KW-1185">Reference proteome</keyword>
<feature type="binding site" evidence="6">
    <location>
        <position position="170"/>
    </location>
    <ligand>
        <name>S-adenosyl-L-methionine</name>
        <dbReference type="ChEBI" id="CHEBI:59789"/>
    </ligand>
</feature>
<dbReference type="SUPFAM" id="SSF53335">
    <property type="entry name" value="S-adenosyl-L-methionine-dependent methyltransferases"/>
    <property type="match status" value="1"/>
</dbReference>
<dbReference type="Pfam" id="PF06325">
    <property type="entry name" value="PrmA"/>
    <property type="match status" value="1"/>
</dbReference>
<dbReference type="HAMAP" id="MF_00735">
    <property type="entry name" value="Methyltr_PrmA"/>
    <property type="match status" value="1"/>
</dbReference>
<feature type="binding site" evidence="6">
    <location>
        <position position="128"/>
    </location>
    <ligand>
        <name>S-adenosyl-L-methionine</name>
        <dbReference type="ChEBI" id="CHEBI:59789"/>
    </ligand>
</feature>
<dbReference type="InterPro" id="IPR029063">
    <property type="entry name" value="SAM-dependent_MTases_sf"/>
</dbReference>
<dbReference type="PANTHER" id="PTHR43648:SF1">
    <property type="entry name" value="ELECTRON TRANSFER FLAVOPROTEIN BETA SUBUNIT LYSINE METHYLTRANSFERASE"/>
    <property type="match status" value="1"/>
</dbReference>
<comment type="similarity">
    <text evidence="1 6">Belongs to the methyltransferase superfamily. PrmA family.</text>
</comment>
<evidence type="ECO:0000256" key="1">
    <source>
        <dbReference type="ARBA" id="ARBA00009741"/>
    </source>
</evidence>
<evidence type="ECO:0000256" key="5">
    <source>
        <dbReference type="ARBA" id="ARBA00022691"/>
    </source>
</evidence>
<dbReference type="InterPro" id="IPR050078">
    <property type="entry name" value="Ribosomal_L11_MeTrfase_PrmA"/>
</dbReference>
<name>A0A7L4UNW6_BALHA</name>
<dbReference type="NCBIfam" id="NF001785">
    <property type="entry name" value="PRK00517.2-2"/>
    <property type="match status" value="1"/>
</dbReference>
<organism evidence="7 8">
    <name type="scientific">Balneicella halophila</name>
    <dbReference type="NCBI Taxonomy" id="1537566"/>
    <lineage>
        <taxon>Bacteria</taxon>
        <taxon>Pseudomonadati</taxon>
        <taxon>Bacteroidota</taxon>
        <taxon>Bacteroidia</taxon>
        <taxon>Bacteroidales</taxon>
        <taxon>Balneicellaceae</taxon>
        <taxon>Balneicella</taxon>
    </lineage>
</organism>
<proteinExistence type="inferred from homology"/>
<gene>
    <name evidence="6" type="primary">prmA</name>
    <name evidence="7" type="ORF">C7377_1632</name>
</gene>
<dbReference type="RefSeq" id="WP_116496850.1">
    <property type="nucleotide sequence ID" value="NZ_QENZ01000005.1"/>
</dbReference>
<keyword evidence="7" id="KW-0687">Ribonucleoprotein</keyword>
<dbReference type="Proteomes" id="UP000251835">
    <property type="component" value="Unassembled WGS sequence"/>
</dbReference>
<evidence type="ECO:0000313" key="7">
    <source>
        <dbReference type="EMBL" id="PVX49987.1"/>
    </source>
</evidence>
<dbReference type="GO" id="GO:0005737">
    <property type="term" value="C:cytoplasm"/>
    <property type="evidence" value="ECO:0007669"/>
    <property type="project" value="UniProtKB-SubCell"/>
</dbReference>
<dbReference type="EMBL" id="QENZ01000005">
    <property type="protein sequence ID" value="PVX49987.1"/>
    <property type="molecule type" value="Genomic_DNA"/>
</dbReference>
<keyword evidence="7" id="KW-0689">Ribosomal protein</keyword>
<evidence type="ECO:0000256" key="6">
    <source>
        <dbReference type="HAMAP-Rule" id="MF_00735"/>
    </source>
</evidence>
<dbReference type="InterPro" id="IPR004498">
    <property type="entry name" value="Ribosomal_PrmA_MeTrfase"/>
</dbReference>
<accession>A0A7L4UNW6</accession>
<feature type="binding site" evidence="6">
    <location>
        <position position="149"/>
    </location>
    <ligand>
        <name>S-adenosyl-L-methionine</name>
        <dbReference type="ChEBI" id="CHEBI:59789"/>
    </ligand>
</feature>
<keyword evidence="4 6" id="KW-0808">Transferase</keyword>
<feature type="binding site" evidence="6">
    <location>
        <position position="213"/>
    </location>
    <ligand>
        <name>S-adenosyl-L-methionine</name>
        <dbReference type="ChEBI" id="CHEBI:59789"/>
    </ligand>
</feature>
<dbReference type="OrthoDB" id="9785995at2"/>
<dbReference type="GO" id="GO:0005840">
    <property type="term" value="C:ribosome"/>
    <property type="evidence" value="ECO:0007669"/>
    <property type="project" value="UniProtKB-KW"/>
</dbReference>
<comment type="caution">
    <text evidence="7">The sequence shown here is derived from an EMBL/GenBank/DDBJ whole genome shotgun (WGS) entry which is preliminary data.</text>
</comment>
<reference evidence="7 8" key="1">
    <citation type="submission" date="2018-05" db="EMBL/GenBank/DDBJ databases">
        <title>Genomic Encyclopedia of Type Strains, Phase IV (KMG-IV): sequencing the most valuable type-strain genomes for metagenomic binning, comparative biology and taxonomic classification.</title>
        <authorList>
            <person name="Goeker M."/>
        </authorList>
    </citation>
    <scope>NUCLEOTIDE SEQUENCE [LARGE SCALE GENOMIC DNA]</scope>
    <source>
        <strain evidence="7 8">DSM 28579</strain>
    </source>
</reference>
<comment type="catalytic activity">
    <reaction evidence="6">
        <text>L-lysyl-[protein] + 3 S-adenosyl-L-methionine = N(6),N(6),N(6)-trimethyl-L-lysyl-[protein] + 3 S-adenosyl-L-homocysteine + 3 H(+)</text>
        <dbReference type="Rhea" id="RHEA:54192"/>
        <dbReference type="Rhea" id="RHEA-COMP:9752"/>
        <dbReference type="Rhea" id="RHEA-COMP:13826"/>
        <dbReference type="ChEBI" id="CHEBI:15378"/>
        <dbReference type="ChEBI" id="CHEBI:29969"/>
        <dbReference type="ChEBI" id="CHEBI:57856"/>
        <dbReference type="ChEBI" id="CHEBI:59789"/>
        <dbReference type="ChEBI" id="CHEBI:61961"/>
    </reaction>
</comment>
<comment type="subcellular location">
    <subcellularLocation>
        <location evidence="6">Cytoplasm</location>
    </subcellularLocation>
</comment>
<evidence type="ECO:0000313" key="8">
    <source>
        <dbReference type="Proteomes" id="UP000251835"/>
    </source>
</evidence>
<dbReference type="CDD" id="cd02440">
    <property type="entry name" value="AdoMet_MTases"/>
    <property type="match status" value="1"/>
</dbReference>
<comment type="function">
    <text evidence="6">Methylates ribosomal protein L11.</text>
</comment>
<dbReference type="PANTHER" id="PTHR43648">
    <property type="entry name" value="ELECTRON TRANSFER FLAVOPROTEIN BETA SUBUNIT LYSINE METHYLTRANSFERASE"/>
    <property type="match status" value="1"/>
</dbReference>